<dbReference type="GO" id="GO:0010468">
    <property type="term" value="P:regulation of gene expression"/>
    <property type="evidence" value="ECO:0007669"/>
    <property type="project" value="UniProtKB-ARBA"/>
</dbReference>
<keyword evidence="7" id="KW-1185">Reference proteome</keyword>
<keyword evidence="3" id="KW-0805">Transcription regulation</keyword>
<evidence type="ECO:0000256" key="2">
    <source>
        <dbReference type="ARBA" id="ARBA00022491"/>
    </source>
</evidence>
<dbReference type="InterPro" id="IPR013907">
    <property type="entry name" value="Sds3"/>
</dbReference>
<protein>
    <submittedName>
        <fullName evidence="8 9">Inhibitor of growth protein N-terminal histone-binding domain-containing protein</fullName>
    </submittedName>
</protein>
<proteinExistence type="predicted"/>
<dbReference type="GO" id="GO:0005654">
    <property type="term" value="C:nucleoplasm"/>
    <property type="evidence" value="ECO:0007669"/>
    <property type="project" value="UniProtKB-ARBA"/>
</dbReference>
<evidence type="ECO:0000313" key="9">
    <source>
        <dbReference type="WBParaSite" id="TMUE_1000005298.1"/>
    </source>
</evidence>
<dbReference type="Proteomes" id="UP000046395">
    <property type="component" value="Unassembled WGS sequence"/>
</dbReference>
<feature type="compositionally biased region" description="Acidic residues" evidence="6">
    <location>
        <begin position="171"/>
        <end position="180"/>
    </location>
</feature>
<feature type="region of interest" description="Disordered" evidence="6">
    <location>
        <begin position="127"/>
        <end position="149"/>
    </location>
</feature>
<keyword evidence="5" id="KW-0539">Nucleus</keyword>
<evidence type="ECO:0000313" key="8">
    <source>
        <dbReference type="WBParaSite" id="TMUE_0000001264.1"/>
    </source>
</evidence>
<reference evidence="8 9" key="3">
    <citation type="submission" date="2019-12" db="UniProtKB">
        <authorList>
            <consortium name="WormBaseParasite"/>
        </authorList>
    </citation>
    <scope>IDENTIFICATION</scope>
</reference>
<feature type="compositionally biased region" description="Polar residues" evidence="6">
    <location>
        <begin position="181"/>
        <end position="191"/>
    </location>
</feature>
<feature type="compositionally biased region" description="Basic and acidic residues" evidence="6">
    <location>
        <begin position="193"/>
        <end position="204"/>
    </location>
</feature>
<evidence type="ECO:0000256" key="4">
    <source>
        <dbReference type="ARBA" id="ARBA00023163"/>
    </source>
</evidence>
<evidence type="ECO:0000256" key="5">
    <source>
        <dbReference type="ARBA" id="ARBA00023242"/>
    </source>
</evidence>
<reference evidence="7" key="1">
    <citation type="submission" date="2013-11" db="EMBL/GenBank/DDBJ databases">
        <authorList>
            <person name="Aslett M."/>
        </authorList>
    </citation>
    <scope>NUCLEOTIDE SEQUENCE [LARGE SCALE GENOMIC DNA]</scope>
    <source>
        <strain evidence="7">Edinburgh</strain>
    </source>
</reference>
<evidence type="ECO:0000256" key="6">
    <source>
        <dbReference type="SAM" id="MobiDB-lite"/>
    </source>
</evidence>
<feature type="region of interest" description="Disordered" evidence="6">
    <location>
        <begin position="170"/>
        <end position="244"/>
    </location>
</feature>
<dbReference type="WBParaSite" id="TMUE_0000001264.1">
    <property type="protein sequence ID" value="TMUE_0000001264.1"/>
    <property type="gene ID" value="WBGene00297168"/>
</dbReference>
<evidence type="ECO:0000313" key="7">
    <source>
        <dbReference type="Proteomes" id="UP000046395"/>
    </source>
</evidence>
<keyword evidence="4" id="KW-0804">Transcription</keyword>
<dbReference type="Pfam" id="PF08598">
    <property type="entry name" value="Sds3"/>
    <property type="match status" value="1"/>
</dbReference>
<keyword evidence="2" id="KW-0678">Repressor</keyword>
<reference evidence="7" key="2">
    <citation type="submission" date="2014-03" db="EMBL/GenBank/DDBJ databases">
        <title>The whipworm genome and dual-species transcriptomics of an intimate host-pathogen interaction.</title>
        <authorList>
            <person name="Foth B.J."/>
            <person name="Tsai I.J."/>
            <person name="Reid A.J."/>
            <person name="Bancroft A.J."/>
            <person name="Nichol S."/>
            <person name="Tracey A."/>
            <person name="Holroyd N."/>
            <person name="Cotton J.A."/>
            <person name="Stanley E.J."/>
            <person name="Zarowiecki M."/>
            <person name="Liu J.Z."/>
            <person name="Huckvale T."/>
            <person name="Cooper P.J."/>
            <person name="Grencis R.K."/>
            <person name="Berriman M."/>
        </authorList>
    </citation>
    <scope>NUCLEOTIDE SEQUENCE [LARGE SCALE GENOMIC DNA]</scope>
    <source>
        <strain evidence="7">Edinburgh</strain>
    </source>
</reference>
<comment type="subcellular location">
    <subcellularLocation>
        <location evidence="1">Nucleus</location>
    </subcellularLocation>
</comment>
<evidence type="ECO:0000256" key="3">
    <source>
        <dbReference type="ARBA" id="ARBA00023015"/>
    </source>
</evidence>
<organism evidence="7 9">
    <name type="scientific">Trichuris muris</name>
    <name type="common">Mouse whipworm</name>
    <dbReference type="NCBI Taxonomy" id="70415"/>
    <lineage>
        <taxon>Eukaryota</taxon>
        <taxon>Metazoa</taxon>
        <taxon>Ecdysozoa</taxon>
        <taxon>Nematoda</taxon>
        <taxon>Enoplea</taxon>
        <taxon>Dorylaimia</taxon>
        <taxon>Trichinellida</taxon>
        <taxon>Trichuridae</taxon>
        <taxon>Trichuris</taxon>
    </lineage>
</organism>
<dbReference type="AlphaFoldDB" id="A0A5S6QDJ1"/>
<dbReference type="WBParaSite" id="TMUE_1000005298.1">
    <property type="protein sequence ID" value="TMUE_1000005298.1"/>
    <property type="gene ID" value="WBGene00299250"/>
</dbReference>
<feature type="compositionally biased region" description="Polar residues" evidence="6">
    <location>
        <begin position="218"/>
        <end position="230"/>
    </location>
</feature>
<sequence>MDIANEIFENKRKALKDEIRQVDDGTHPELVKAIKAIEEEHERLVNSRIPIMLKEAAHAQEVYYNASIEMARKSYSESFEEIREKLLHQLKEERAQIEMDFYNDELDNSDNLLLTTPRNLRRRFNDEVPSLSDVEQREPKPLPTLSGHLPPAEIEQHLRYLHKWAKNNNESDAEDMEDSVSESTPNLTSMKAETPKSADLKDKVGATCYQRPPPPADDQSTPKFNGTEQASRLEPGDRPPPEVQACPRKQIKCRVGTKVAVQSQHESFHATISKIEPGRIVLTNELVNLVASITLDDLRNGA</sequence>
<name>A0A5S6QDJ1_TRIMR</name>
<accession>A0A5S6QDJ1</accession>
<evidence type="ECO:0000256" key="1">
    <source>
        <dbReference type="ARBA" id="ARBA00004123"/>
    </source>
</evidence>